<dbReference type="Proteomes" id="UP000620124">
    <property type="component" value="Unassembled WGS sequence"/>
</dbReference>
<dbReference type="AlphaFoldDB" id="A0A8H6YG66"/>
<organism evidence="1 2">
    <name type="scientific">Mycena venus</name>
    <dbReference type="NCBI Taxonomy" id="2733690"/>
    <lineage>
        <taxon>Eukaryota</taxon>
        <taxon>Fungi</taxon>
        <taxon>Dikarya</taxon>
        <taxon>Basidiomycota</taxon>
        <taxon>Agaricomycotina</taxon>
        <taxon>Agaricomycetes</taxon>
        <taxon>Agaricomycetidae</taxon>
        <taxon>Agaricales</taxon>
        <taxon>Marasmiineae</taxon>
        <taxon>Mycenaceae</taxon>
        <taxon>Mycena</taxon>
    </lineage>
</organism>
<proteinExistence type="predicted"/>
<protein>
    <submittedName>
        <fullName evidence="1">Uncharacterized protein</fullName>
    </submittedName>
</protein>
<evidence type="ECO:0000313" key="2">
    <source>
        <dbReference type="Proteomes" id="UP000620124"/>
    </source>
</evidence>
<reference evidence="1" key="1">
    <citation type="submission" date="2020-05" db="EMBL/GenBank/DDBJ databases">
        <title>Mycena genomes resolve the evolution of fungal bioluminescence.</title>
        <authorList>
            <person name="Tsai I.J."/>
        </authorList>
    </citation>
    <scope>NUCLEOTIDE SEQUENCE</scope>
    <source>
        <strain evidence="1">CCC161011</strain>
    </source>
</reference>
<evidence type="ECO:0000313" key="1">
    <source>
        <dbReference type="EMBL" id="KAF7358394.1"/>
    </source>
</evidence>
<accession>A0A8H6YG66</accession>
<dbReference type="EMBL" id="JACAZI010000006">
    <property type="protein sequence ID" value="KAF7358394.1"/>
    <property type="molecule type" value="Genomic_DNA"/>
</dbReference>
<name>A0A8H6YG66_9AGAR</name>
<comment type="caution">
    <text evidence="1">The sequence shown here is derived from an EMBL/GenBank/DDBJ whole genome shotgun (WGS) entry which is preliminary data.</text>
</comment>
<dbReference type="OrthoDB" id="3145912at2759"/>
<sequence>MQNAESDQHQVPIELERAIFEMAADNRPLSIPTFMLVARRVKEWVKPLLYRTIPVCEENGDVPEGHPFFRIDTLLDMIQSGKFPGDAVRNLLIQVDGDRATLLSACPNTENLWINADLGPNLFPQISVLPLKRLTCNLMVLFGPDRPMDFTHRLFSRLTHLEILDSMLFNASDTEVDPKMLLDLAVIPHLSHLAFVHVEDFSDVGFIDFFLPLLRGCKSLRLLIVFDSYVHILIPRHKDKEELVWDERFVVMENKFYTKEWILGAHTGIDYWSWADDFVRVAKRRSGEIDALEYTCGPKPQLEQDDEFSI</sequence>
<keyword evidence="2" id="KW-1185">Reference proteome</keyword>
<gene>
    <name evidence="1" type="ORF">MVEN_00889500</name>
</gene>